<proteinExistence type="predicted"/>
<organism evidence="5 6">
    <name type="scientific">Ilyodon furcidens</name>
    <name type="common">goldbreast splitfin</name>
    <dbReference type="NCBI Taxonomy" id="33524"/>
    <lineage>
        <taxon>Eukaryota</taxon>
        <taxon>Metazoa</taxon>
        <taxon>Chordata</taxon>
        <taxon>Craniata</taxon>
        <taxon>Vertebrata</taxon>
        <taxon>Euteleostomi</taxon>
        <taxon>Actinopterygii</taxon>
        <taxon>Neopterygii</taxon>
        <taxon>Teleostei</taxon>
        <taxon>Neoteleostei</taxon>
        <taxon>Acanthomorphata</taxon>
        <taxon>Ovalentaria</taxon>
        <taxon>Atherinomorphae</taxon>
        <taxon>Cyprinodontiformes</taxon>
        <taxon>Goodeidae</taxon>
        <taxon>Ilyodon</taxon>
    </lineage>
</organism>
<evidence type="ECO:0000256" key="2">
    <source>
        <dbReference type="ARBA" id="ARBA00022786"/>
    </source>
</evidence>
<reference evidence="5 6" key="1">
    <citation type="submission" date="2021-06" db="EMBL/GenBank/DDBJ databases">
        <authorList>
            <person name="Palmer J.M."/>
        </authorList>
    </citation>
    <scope>NUCLEOTIDE SEQUENCE [LARGE SCALE GENOMIC DNA]</scope>
    <source>
        <strain evidence="6">if_2019</strain>
        <tissue evidence="5">Muscle</tissue>
    </source>
</reference>
<evidence type="ECO:0000259" key="4">
    <source>
        <dbReference type="PROSITE" id="PS50237"/>
    </source>
</evidence>
<feature type="non-terminal residue" evidence="5">
    <location>
        <position position="284"/>
    </location>
</feature>
<keyword evidence="1" id="KW-0808">Transferase</keyword>
<evidence type="ECO:0000313" key="6">
    <source>
        <dbReference type="Proteomes" id="UP001482620"/>
    </source>
</evidence>
<evidence type="ECO:0000313" key="5">
    <source>
        <dbReference type="EMBL" id="MEQ2248888.1"/>
    </source>
</evidence>
<comment type="caution">
    <text evidence="5">The sequence shown here is derived from an EMBL/GenBank/DDBJ whole genome shotgun (WGS) entry which is preliminary data.</text>
</comment>
<feature type="domain" description="HECT" evidence="4">
    <location>
        <begin position="229"/>
        <end position="266"/>
    </location>
</feature>
<keyword evidence="6" id="KW-1185">Reference proteome</keyword>
<dbReference type="Gene3D" id="3.90.1750.10">
    <property type="entry name" value="Hect, E3 ligase catalytic domains"/>
    <property type="match status" value="1"/>
</dbReference>
<sequence length="284" mass="32797">MTLMRYTWPPRTQLLTPLLVETARQAIPPCPTPAFSTFLEYRQKKNKERQKYSLGRKGLKDKGKIKVGLEICQTCPTLTQRLLLRYPQSLILLIHCHGNLWMKPRKVAETENGVGDLVLSNDAQQVTHLNNRNNPGTPECLTVQSSCYRNYSNLFEPIVIDVEDDVEDLTHDREKPTEEPVETYVQAREIIAHLALAIDHKKVSRFNICRSEVWDRAVRGFQRSMYSDKNDMFIKFNDDAGCFEKGLDAGGPRREFLTLLMSHLRNRPIFYGLPENSYLVCNPR</sequence>
<dbReference type="EMBL" id="JAHRIQ010083823">
    <property type="protein sequence ID" value="MEQ2248888.1"/>
    <property type="molecule type" value="Genomic_DNA"/>
</dbReference>
<gene>
    <name evidence="5" type="ORF">ILYODFUR_023641</name>
</gene>
<evidence type="ECO:0000256" key="3">
    <source>
        <dbReference type="PROSITE-ProRule" id="PRU00104"/>
    </source>
</evidence>
<dbReference type="InterPro" id="IPR000569">
    <property type="entry name" value="HECT_dom"/>
</dbReference>
<dbReference type="InterPro" id="IPR035983">
    <property type="entry name" value="Hect_E3_ubiquitin_ligase"/>
</dbReference>
<evidence type="ECO:0000256" key="1">
    <source>
        <dbReference type="ARBA" id="ARBA00022679"/>
    </source>
</evidence>
<keyword evidence="2 3" id="KW-0833">Ubl conjugation pathway</keyword>
<protein>
    <recommendedName>
        <fullName evidence="4">HECT domain-containing protein</fullName>
    </recommendedName>
</protein>
<dbReference type="Proteomes" id="UP001482620">
    <property type="component" value="Unassembled WGS sequence"/>
</dbReference>
<name>A0ABV0UXX1_9TELE</name>
<dbReference type="PROSITE" id="PS50237">
    <property type="entry name" value="HECT"/>
    <property type="match status" value="1"/>
</dbReference>
<accession>A0ABV0UXX1</accession>
<dbReference type="SUPFAM" id="SSF56204">
    <property type="entry name" value="Hect, E3 ligase catalytic domain"/>
    <property type="match status" value="1"/>
</dbReference>
<comment type="caution">
    <text evidence="3">Lacks conserved residue(s) required for the propagation of feature annotation.</text>
</comment>